<accession>A0ABW4VZM3</accession>
<evidence type="ECO:0000313" key="2">
    <source>
        <dbReference type="Proteomes" id="UP001597383"/>
    </source>
</evidence>
<dbReference type="RefSeq" id="WP_377555153.1">
    <property type="nucleotide sequence ID" value="NZ_JBHUHQ010000008.1"/>
</dbReference>
<gene>
    <name evidence="1" type="ORF">ACFSJF_03940</name>
</gene>
<evidence type="ECO:0000313" key="1">
    <source>
        <dbReference type="EMBL" id="MFD2043425.1"/>
    </source>
</evidence>
<organism evidence="1 2">
    <name type="scientific">Ornithinibacillus salinisoli</name>
    <dbReference type="NCBI Taxonomy" id="1848459"/>
    <lineage>
        <taxon>Bacteria</taxon>
        <taxon>Bacillati</taxon>
        <taxon>Bacillota</taxon>
        <taxon>Bacilli</taxon>
        <taxon>Bacillales</taxon>
        <taxon>Bacillaceae</taxon>
        <taxon>Ornithinibacillus</taxon>
    </lineage>
</organism>
<evidence type="ECO:0008006" key="3">
    <source>
        <dbReference type="Google" id="ProtNLM"/>
    </source>
</evidence>
<comment type="caution">
    <text evidence="1">The sequence shown here is derived from an EMBL/GenBank/DDBJ whole genome shotgun (WGS) entry which is preliminary data.</text>
</comment>
<proteinExistence type="predicted"/>
<sequence length="55" mass="6607">MISKDELLFFINELQKLIKEHERCEDLKIKQLIQEDILFLSETLHLQSKIDVSIH</sequence>
<reference evidence="2" key="1">
    <citation type="journal article" date="2019" name="Int. J. Syst. Evol. Microbiol.">
        <title>The Global Catalogue of Microorganisms (GCM) 10K type strain sequencing project: providing services to taxonomists for standard genome sequencing and annotation.</title>
        <authorList>
            <consortium name="The Broad Institute Genomics Platform"/>
            <consortium name="The Broad Institute Genome Sequencing Center for Infectious Disease"/>
            <person name="Wu L."/>
            <person name="Ma J."/>
        </authorList>
    </citation>
    <scope>NUCLEOTIDE SEQUENCE [LARGE SCALE GENOMIC DNA]</scope>
    <source>
        <strain evidence="2">R28</strain>
    </source>
</reference>
<keyword evidence="2" id="KW-1185">Reference proteome</keyword>
<dbReference type="EMBL" id="JBHUHQ010000008">
    <property type="protein sequence ID" value="MFD2043425.1"/>
    <property type="molecule type" value="Genomic_DNA"/>
</dbReference>
<dbReference type="Proteomes" id="UP001597383">
    <property type="component" value="Unassembled WGS sequence"/>
</dbReference>
<name>A0ABW4VZM3_9BACI</name>
<protein>
    <recommendedName>
        <fullName evidence="3">Sporulation histidine kinase inhibitor Sda</fullName>
    </recommendedName>
</protein>